<protein>
    <submittedName>
        <fullName evidence="3">WecB/TagA/CpsF family glycosyltransferase</fullName>
    </submittedName>
</protein>
<dbReference type="CDD" id="cd06533">
    <property type="entry name" value="Glyco_transf_WecG_TagA"/>
    <property type="match status" value="1"/>
</dbReference>
<proteinExistence type="predicted"/>
<gene>
    <name evidence="3" type="ORF">JAV76_14395</name>
</gene>
<organism evidence="3 4">
    <name type="scientific">Sanguibacter suaedae</name>
    <dbReference type="NCBI Taxonomy" id="2795737"/>
    <lineage>
        <taxon>Bacteria</taxon>
        <taxon>Bacillati</taxon>
        <taxon>Actinomycetota</taxon>
        <taxon>Actinomycetes</taxon>
        <taxon>Micrococcales</taxon>
        <taxon>Sanguibacteraceae</taxon>
        <taxon>Sanguibacter</taxon>
    </lineage>
</organism>
<dbReference type="RefSeq" id="WP_198734771.1">
    <property type="nucleotide sequence ID" value="NZ_JAEINH010000019.1"/>
</dbReference>
<dbReference type="GO" id="GO:0016758">
    <property type="term" value="F:hexosyltransferase activity"/>
    <property type="evidence" value="ECO:0007669"/>
    <property type="project" value="TreeGrafter"/>
</dbReference>
<evidence type="ECO:0000256" key="1">
    <source>
        <dbReference type="ARBA" id="ARBA00022676"/>
    </source>
</evidence>
<dbReference type="AlphaFoldDB" id="A0A934MAV9"/>
<evidence type="ECO:0000313" key="3">
    <source>
        <dbReference type="EMBL" id="MBI9116203.1"/>
    </source>
</evidence>
<dbReference type="InterPro" id="IPR004629">
    <property type="entry name" value="WecG_TagA_CpsF"/>
</dbReference>
<keyword evidence="4" id="KW-1185">Reference proteome</keyword>
<reference evidence="3" key="1">
    <citation type="submission" date="2020-12" db="EMBL/GenBank/DDBJ databases">
        <title>Sanguibacter suaedae sp. nov., isolated from Suaeda aralocaspica.</title>
        <authorList>
            <person name="Ma Q."/>
        </authorList>
    </citation>
    <scope>NUCLEOTIDE SEQUENCE</scope>
    <source>
        <strain evidence="3">YZGR15</strain>
    </source>
</reference>
<dbReference type="NCBIfam" id="TIGR00696">
    <property type="entry name" value="wecG_tagA_cpsF"/>
    <property type="match status" value="1"/>
</dbReference>
<keyword evidence="1" id="KW-0328">Glycosyltransferase</keyword>
<evidence type="ECO:0000313" key="4">
    <source>
        <dbReference type="Proteomes" id="UP000602087"/>
    </source>
</evidence>
<dbReference type="EMBL" id="JAEINH010000019">
    <property type="protein sequence ID" value="MBI9116203.1"/>
    <property type="molecule type" value="Genomic_DNA"/>
</dbReference>
<comment type="caution">
    <text evidence="3">The sequence shown here is derived from an EMBL/GenBank/DDBJ whole genome shotgun (WGS) entry which is preliminary data.</text>
</comment>
<evidence type="ECO:0000256" key="2">
    <source>
        <dbReference type="ARBA" id="ARBA00022679"/>
    </source>
</evidence>
<sequence>MLDHILEHRPSTWETLVTPNLHLLQIVHENPDLAPLYARADVSLADGWPVAKLAERATGGPVERVTGSDLFDRLVRSPGAGRPLVLVGGDENENLASLLQDVTSRGWSVHHEPASREELADPTSRDALLDRVASEADGGIAVIGLGAPKQEQVASELATRPGQGQILCLGMSINFSAGTATRAPSAIQKMGLEWAHRAAQEPARLVPRYWKDARILLPLLRQNRRRTA</sequence>
<accession>A0A934MAV9</accession>
<dbReference type="Pfam" id="PF03808">
    <property type="entry name" value="Glyco_tran_WecG"/>
    <property type="match status" value="1"/>
</dbReference>
<keyword evidence="2" id="KW-0808">Transferase</keyword>
<dbReference type="PANTHER" id="PTHR34136">
    <property type="match status" value="1"/>
</dbReference>
<dbReference type="PANTHER" id="PTHR34136:SF1">
    <property type="entry name" value="UDP-N-ACETYL-D-MANNOSAMINURONIC ACID TRANSFERASE"/>
    <property type="match status" value="1"/>
</dbReference>
<dbReference type="Proteomes" id="UP000602087">
    <property type="component" value="Unassembled WGS sequence"/>
</dbReference>
<name>A0A934MAV9_9MICO</name>